<dbReference type="PANTHER" id="PTHR33085:SF145">
    <property type="entry name" value="OS05G0302200 PROTEIN"/>
    <property type="match status" value="1"/>
</dbReference>
<evidence type="ECO:0000313" key="3">
    <source>
        <dbReference type="Proteomes" id="UP001497457"/>
    </source>
</evidence>
<evidence type="ECO:0000313" key="2">
    <source>
        <dbReference type="EMBL" id="CAL4885853.1"/>
    </source>
</evidence>
<proteinExistence type="predicted"/>
<dbReference type="Pfam" id="PF07893">
    <property type="entry name" value="DUF1668"/>
    <property type="match status" value="1"/>
</dbReference>
<accession>A0ABC8V8J2</accession>
<evidence type="ECO:0000256" key="1">
    <source>
        <dbReference type="SAM" id="MobiDB-lite"/>
    </source>
</evidence>
<dbReference type="InterPro" id="IPR012871">
    <property type="entry name" value="DUF1668_ORYSA"/>
</dbReference>
<dbReference type="AlphaFoldDB" id="A0ABC8V8J2"/>
<dbReference type="EMBL" id="OZ075111">
    <property type="protein sequence ID" value="CAL4885853.1"/>
    <property type="molecule type" value="Genomic_DNA"/>
</dbReference>
<gene>
    <name evidence="2" type="ORF">URODEC1_LOCUS786</name>
</gene>
<name>A0ABC8V8J2_9POAL</name>
<keyword evidence="3" id="KW-1185">Reference proteome</keyword>
<reference evidence="2 3" key="2">
    <citation type="submission" date="2024-10" db="EMBL/GenBank/DDBJ databases">
        <authorList>
            <person name="Ryan C."/>
        </authorList>
    </citation>
    <scope>NUCLEOTIDE SEQUENCE [LARGE SCALE GENOMIC DNA]</scope>
</reference>
<organism evidence="2 3">
    <name type="scientific">Urochloa decumbens</name>
    <dbReference type="NCBI Taxonomy" id="240449"/>
    <lineage>
        <taxon>Eukaryota</taxon>
        <taxon>Viridiplantae</taxon>
        <taxon>Streptophyta</taxon>
        <taxon>Embryophyta</taxon>
        <taxon>Tracheophyta</taxon>
        <taxon>Spermatophyta</taxon>
        <taxon>Magnoliopsida</taxon>
        <taxon>Liliopsida</taxon>
        <taxon>Poales</taxon>
        <taxon>Poaceae</taxon>
        <taxon>PACMAD clade</taxon>
        <taxon>Panicoideae</taxon>
        <taxon>Panicodae</taxon>
        <taxon>Paniceae</taxon>
        <taxon>Melinidinae</taxon>
        <taxon>Urochloa</taxon>
    </lineage>
</organism>
<dbReference type="PANTHER" id="PTHR33085">
    <property type="entry name" value="OS12G0113100 PROTEIN-RELATED"/>
    <property type="match status" value="1"/>
</dbReference>
<feature type="region of interest" description="Disordered" evidence="1">
    <location>
        <begin position="35"/>
        <end position="62"/>
    </location>
</feature>
<dbReference type="Proteomes" id="UP001497457">
    <property type="component" value="Chromosome 1b"/>
</dbReference>
<protein>
    <submittedName>
        <fullName evidence="2">Uncharacterized protein</fullName>
    </submittedName>
</protein>
<sequence>MGLWRRFQNLVLDNHFTGAKSLFSVDLTRQLFGNTATPPSTTGDRSEPAVVQDSTSQTPVVHAGNQKNRQATGALKMERIRLASPILTFQSLRSALNEPCKIECFPLVDRKMIWADHLGRPFLFDAETRQMEILPVPHKSKWMPFSLFVPNVDADNSYDHQGTGSSLYIMERIPKPEANCSTHWSNQFEVFVYKPSVTSYFKSWQCQLLPPPPYIREPKYQDCCSGHEISSYAVVGIGNSFYICISVKGIGTYCLDTAHHTWRKVGKWTLPFHGRVEYVPELKLWFGLTATGHLAAADLSAIDSQPQLVSYWKQLYMPEEWKQSKDSQFVNLGSGRFCIARFFHARTLDGGSGGDVDENIAVFTSVEVVRHVQDANSDNGGFELRMIPHKSLCHKSTGVTIDAVF</sequence>
<feature type="compositionally biased region" description="Polar residues" evidence="1">
    <location>
        <begin position="52"/>
        <end position="62"/>
    </location>
</feature>
<reference evidence="3" key="1">
    <citation type="submission" date="2024-06" db="EMBL/GenBank/DDBJ databases">
        <authorList>
            <person name="Ryan C."/>
        </authorList>
    </citation>
    <scope>NUCLEOTIDE SEQUENCE [LARGE SCALE GENOMIC DNA]</scope>
</reference>